<name>A0A9Q1EWZ5_SYNKA</name>
<feature type="compositionally biased region" description="Low complexity" evidence="2">
    <location>
        <begin position="100"/>
        <end position="127"/>
    </location>
</feature>
<comment type="caution">
    <text evidence="4">The sequence shown here is derived from an EMBL/GenBank/DDBJ whole genome shotgun (WGS) entry which is preliminary data.</text>
</comment>
<dbReference type="InterPro" id="IPR018379">
    <property type="entry name" value="BEN_domain"/>
</dbReference>
<evidence type="ECO:0000256" key="2">
    <source>
        <dbReference type="SAM" id="MobiDB-lite"/>
    </source>
</evidence>
<dbReference type="AlphaFoldDB" id="A0A9Q1EWZ5"/>
<keyword evidence="5" id="KW-1185">Reference proteome</keyword>
<dbReference type="OrthoDB" id="8840061at2759"/>
<dbReference type="EMBL" id="JAINUF010000011">
    <property type="protein sequence ID" value="KAJ8346668.1"/>
    <property type="molecule type" value="Genomic_DNA"/>
</dbReference>
<dbReference type="GO" id="GO:0003677">
    <property type="term" value="F:DNA binding"/>
    <property type="evidence" value="ECO:0007669"/>
    <property type="project" value="InterPro"/>
</dbReference>
<keyword evidence="1" id="KW-0175">Coiled coil</keyword>
<dbReference type="Proteomes" id="UP001152622">
    <property type="component" value="Chromosome 11"/>
</dbReference>
<dbReference type="Gene3D" id="1.10.10.2590">
    <property type="entry name" value="BEN domain"/>
    <property type="match status" value="1"/>
</dbReference>
<dbReference type="SMART" id="SM01025">
    <property type="entry name" value="BEN"/>
    <property type="match status" value="1"/>
</dbReference>
<organism evidence="4 5">
    <name type="scientific">Synaphobranchus kaupii</name>
    <name type="common">Kaup's arrowtooth eel</name>
    <dbReference type="NCBI Taxonomy" id="118154"/>
    <lineage>
        <taxon>Eukaryota</taxon>
        <taxon>Metazoa</taxon>
        <taxon>Chordata</taxon>
        <taxon>Craniata</taxon>
        <taxon>Vertebrata</taxon>
        <taxon>Euteleostomi</taxon>
        <taxon>Actinopterygii</taxon>
        <taxon>Neopterygii</taxon>
        <taxon>Teleostei</taxon>
        <taxon>Anguilliformes</taxon>
        <taxon>Synaphobranchidae</taxon>
        <taxon>Synaphobranchus</taxon>
    </lineage>
</organism>
<dbReference type="PROSITE" id="PS51457">
    <property type="entry name" value="BEN"/>
    <property type="match status" value="1"/>
</dbReference>
<sequence>MAPREKTKMAGLFIKGVSSMWTAPKRTSQTQMTKAHRFLEKYRSEKTNSEQQTYQIEMAQLSEENARLKEENCHLKDLLVKEIPGVLSAMKQSVRTYSPTSSSEVSFQSSSSPRPQPSSHSPVPQMSRESSDEAFSEMVEIYSGTQVFCDKLSWAAAVNASSVSVFVRTLVMSVFPVDVLLKSNLRGQIREGKQSKEPLDNKKIDAIFRATLKKWPNTTPSQIGSAINAKLNELRSKKRREDKEKEGTLMLFND</sequence>
<proteinExistence type="predicted"/>
<evidence type="ECO:0000259" key="3">
    <source>
        <dbReference type="PROSITE" id="PS51457"/>
    </source>
</evidence>
<protein>
    <recommendedName>
        <fullName evidence="3">BEN domain-containing protein</fullName>
    </recommendedName>
</protein>
<evidence type="ECO:0000313" key="4">
    <source>
        <dbReference type="EMBL" id="KAJ8346668.1"/>
    </source>
</evidence>
<accession>A0A9Q1EWZ5</accession>
<gene>
    <name evidence="4" type="ORF">SKAU_G00280690</name>
</gene>
<feature type="coiled-coil region" evidence="1">
    <location>
        <begin position="44"/>
        <end position="71"/>
    </location>
</feature>
<evidence type="ECO:0000313" key="5">
    <source>
        <dbReference type="Proteomes" id="UP001152622"/>
    </source>
</evidence>
<feature type="region of interest" description="Disordered" evidence="2">
    <location>
        <begin position="100"/>
        <end position="130"/>
    </location>
</feature>
<reference evidence="4" key="1">
    <citation type="journal article" date="2023" name="Science">
        <title>Genome structures resolve the early diversification of teleost fishes.</title>
        <authorList>
            <person name="Parey E."/>
            <person name="Louis A."/>
            <person name="Montfort J."/>
            <person name="Bouchez O."/>
            <person name="Roques C."/>
            <person name="Iampietro C."/>
            <person name="Lluch J."/>
            <person name="Castinel A."/>
            <person name="Donnadieu C."/>
            <person name="Desvignes T."/>
            <person name="Floi Bucao C."/>
            <person name="Jouanno E."/>
            <person name="Wen M."/>
            <person name="Mejri S."/>
            <person name="Dirks R."/>
            <person name="Jansen H."/>
            <person name="Henkel C."/>
            <person name="Chen W.J."/>
            <person name="Zahm M."/>
            <person name="Cabau C."/>
            <person name="Klopp C."/>
            <person name="Thompson A.W."/>
            <person name="Robinson-Rechavi M."/>
            <person name="Braasch I."/>
            <person name="Lecointre G."/>
            <person name="Bobe J."/>
            <person name="Postlethwait J.H."/>
            <person name="Berthelot C."/>
            <person name="Roest Crollius H."/>
            <person name="Guiguen Y."/>
        </authorList>
    </citation>
    <scope>NUCLEOTIDE SEQUENCE</scope>
    <source>
        <strain evidence="4">WJC10195</strain>
    </source>
</reference>
<evidence type="ECO:0000256" key="1">
    <source>
        <dbReference type="SAM" id="Coils"/>
    </source>
</evidence>
<feature type="domain" description="BEN" evidence="3">
    <location>
        <begin position="144"/>
        <end position="238"/>
    </location>
</feature>